<evidence type="ECO:0000313" key="2">
    <source>
        <dbReference type="EMBL" id="ADB51280.1"/>
    </source>
</evidence>
<evidence type="ECO:0000256" key="1">
    <source>
        <dbReference type="SAM" id="MobiDB-lite"/>
    </source>
</evidence>
<proteinExistence type="predicted"/>
<dbReference type="Proteomes" id="UP000008229">
    <property type="component" value="Chromosome"/>
</dbReference>
<feature type="region of interest" description="Disordered" evidence="1">
    <location>
        <begin position="47"/>
        <end position="67"/>
    </location>
</feature>
<dbReference type="HOGENOM" id="CLU_2805082_0_0_11"/>
<dbReference type="RefSeq" id="WP_012934331.1">
    <property type="nucleotide sequence ID" value="NC_013739.1"/>
</dbReference>
<accession>D3FAW7</accession>
<sequence length="67" mass="6856">MALAIATTFAMCLWIVLWALGIGGFDGLLLSAMIVLIVGGIRSLGQYLPGAGGRRGPGRANAPEGGW</sequence>
<keyword evidence="3" id="KW-1185">Reference proteome</keyword>
<dbReference type="EMBL" id="CP001854">
    <property type="protein sequence ID" value="ADB51280.1"/>
    <property type="molecule type" value="Genomic_DNA"/>
</dbReference>
<gene>
    <name evidence="2" type="ordered locus">Cwoe_2861</name>
</gene>
<protein>
    <submittedName>
        <fullName evidence="2">Uncharacterized protein</fullName>
    </submittedName>
</protein>
<name>D3FAW7_CONWI</name>
<feature type="compositionally biased region" description="Low complexity" evidence="1">
    <location>
        <begin position="58"/>
        <end position="67"/>
    </location>
</feature>
<reference evidence="2 3" key="1">
    <citation type="journal article" date="2010" name="Stand. Genomic Sci.">
        <title>Complete genome sequence of Conexibacter woesei type strain (ID131577).</title>
        <authorList>
            <person name="Pukall R."/>
            <person name="Lapidus A."/>
            <person name="Glavina Del Rio T."/>
            <person name="Copeland A."/>
            <person name="Tice H."/>
            <person name="Cheng J.-F."/>
            <person name="Lucas S."/>
            <person name="Chen F."/>
            <person name="Nolan M."/>
            <person name="Bruce D."/>
            <person name="Goodwin L."/>
            <person name="Pitluck S."/>
            <person name="Mavromatis K."/>
            <person name="Ivanova N."/>
            <person name="Ovchinnikova G."/>
            <person name="Pati A."/>
            <person name="Chen A."/>
            <person name="Palaniappan K."/>
            <person name="Land M."/>
            <person name="Hauser L."/>
            <person name="Chang Y.-J."/>
            <person name="Jeffries C.D."/>
            <person name="Chain P."/>
            <person name="Meincke L."/>
            <person name="Sims D."/>
            <person name="Brettin T."/>
            <person name="Detter J.C."/>
            <person name="Rohde M."/>
            <person name="Goeker M."/>
            <person name="Bristow J."/>
            <person name="Eisen J.A."/>
            <person name="Markowitz V."/>
            <person name="Kyrpides N.C."/>
            <person name="Klenk H.-P."/>
            <person name="Hugenholtz P."/>
        </authorList>
    </citation>
    <scope>NUCLEOTIDE SEQUENCE [LARGE SCALE GENOMIC DNA]</scope>
    <source>
        <strain evidence="3">DSM 14684 / CIP 108061 / JCM 11494 / NBRC 100937 / ID131577</strain>
    </source>
</reference>
<reference evidence="3" key="2">
    <citation type="submission" date="2010-01" db="EMBL/GenBank/DDBJ databases">
        <title>The complete genome of Conexibacter woesei DSM 14684.</title>
        <authorList>
            <consortium name="US DOE Joint Genome Institute (JGI-PGF)"/>
            <person name="Lucas S."/>
            <person name="Copeland A."/>
            <person name="Lapidus A."/>
            <person name="Glavina del Rio T."/>
            <person name="Dalin E."/>
            <person name="Tice H."/>
            <person name="Bruce D."/>
            <person name="Goodwin L."/>
            <person name="Pitluck S."/>
            <person name="Kyrpides N."/>
            <person name="Mavromatis K."/>
            <person name="Ivanova N."/>
            <person name="Mikhailova N."/>
            <person name="Chertkov O."/>
            <person name="Brettin T."/>
            <person name="Detter J.C."/>
            <person name="Han C."/>
            <person name="Larimer F."/>
            <person name="Land M."/>
            <person name="Hauser L."/>
            <person name="Markowitz V."/>
            <person name="Cheng J.-F."/>
            <person name="Hugenholtz P."/>
            <person name="Woyke T."/>
            <person name="Wu D."/>
            <person name="Pukall R."/>
            <person name="Steenblock K."/>
            <person name="Schneider S."/>
            <person name="Klenk H.-P."/>
            <person name="Eisen J.A."/>
        </authorList>
    </citation>
    <scope>NUCLEOTIDE SEQUENCE [LARGE SCALE GENOMIC DNA]</scope>
    <source>
        <strain evidence="3">DSM 14684 / CIP 108061 / JCM 11494 / NBRC 100937 / ID131577</strain>
    </source>
</reference>
<evidence type="ECO:0000313" key="3">
    <source>
        <dbReference type="Proteomes" id="UP000008229"/>
    </source>
</evidence>
<organism evidence="2 3">
    <name type="scientific">Conexibacter woesei (strain DSM 14684 / CCUG 47730 / CIP 108061 / JCM 11494 / NBRC 100937 / ID131577)</name>
    <dbReference type="NCBI Taxonomy" id="469383"/>
    <lineage>
        <taxon>Bacteria</taxon>
        <taxon>Bacillati</taxon>
        <taxon>Actinomycetota</taxon>
        <taxon>Thermoleophilia</taxon>
        <taxon>Solirubrobacterales</taxon>
        <taxon>Conexibacteraceae</taxon>
        <taxon>Conexibacter</taxon>
    </lineage>
</organism>
<dbReference type="AlphaFoldDB" id="D3FAW7"/>
<dbReference type="STRING" id="469383.Cwoe_2861"/>
<dbReference type="KEGG" id="cwo:Cwoe_2861"/>